<dbReference type="FunFam" id="2.10.25.10:FF:000014">
    <property type="entry name" value="Latent-transforming growth factor beta-binding protein 3"/>
    <property type="match status" value="1"/>
</dbReference>
<dbReference type="CDD" id="cd00054">
    <property type="entry name" value="EGF_CA"/>
    <property type="match status" value="2"/>
</dbReference>
<dbReference type="PROSITE" id="PS01186">
    <property type="entry name" value="EGF_2"/>
    <property type="match status" value="2"/>
</dbReference>
<accession>A0ABD2Q8B0</accession>
<evidence type="ECO:0000259" key="9">
    <source>
        <dbReference type="PROSITE" id="PS50026"/>
    </source>
</evidence>
<keyword evidence="7" id="KW-0325">Glycoprotein</keyword>
<evidence type="ECO:0000256" key="4">
    <source>
        <dbReference type="ARBA" id="ARBA00022729"/>
    </source>
</evidence>
<dbReference type="SMART" id="SM00179">
    <property type="entry name" value="EGF_CA"/>
    <property type="match status" value="5"/>
</dbReference>
<dbReference type="InterPro" id="IPR018097">
    <property type="entry name" value="EGF_Ca-bd_CS"/>
</dbReference>
<keyword evidence="6" id="KW-1015">Disulfide bond</keyword>
<evidence type="ECO:0000256" key="3">
    <source>
        <dbReference type="ARBA" id="ARBA00022536"/>
    </source>
</evidence>
<dbReference type="PANTHER" id="PTHR24050:SF27">
    <property type="entry name" value="FIBRILLIN-1"/>
    <property type="match status" value="1"/>
</dbReference>
<dbReference type="SUPFAM" id="SSF57184">
    <property type="entry name" value="Growth factor receptor domain"/>
    <property type="match status" value="2"/>
</dbReference>
<keyword evidence="4" id="KW-0732">Signal</keyword>
<keyword evidence="2" id="KW-0964">Secreted</keyword>
<dbReference type="Proteomes" id="UP001626550">
    <property type="component" value="Unassembled WGS sequence"/>
</dbReference>
<evidence type="ECO:0000256" key="2">
    <source>
        <dbReference type="ARBA" id="ARBA00022525"/>
    </source>
</evidence>
<dbReference type="Gene3D" id="2.10.25.10">
    <property type="entry name" value="Laminin"/>
    <property type="match status" value="5"/>
</dbReference>
<comment type="subcellular location">
    <subcellularLocation>
        <location evidence="1">Secreted</location>
    </subcellularLocation>
</comment>
<dbReference type="PROSITE" id="PS00010">
    <property type="entry name" value="ASX_HYDROXYL"/>
    <property type="match status" value="3"/>
</dbReference>
<comment type="caution">
    <text evidence="8">Lacks conserved residue(s) required for the propagation of feature annotation.</text>
</comment>
<dbReference type="FunFam" id="2.10.25.10:FF:000005">
    <property type="entry name" value="Fibrillin 2"/>
    <property type="match status" value="1"/>
</dbReference>
<reference evidence="10 11" key="1">
    <citation type="submission" date="2024-11" db="EMBL/GenBank/DDBJ databases">
        <title>Adaptive evolution of stress response genes in parasites aligns with host niche diversity.</title>
        <authorList>
            <person name="Hahn C."/>
            <person name="Resl P."/>
        </authorList>
    </citation>
    <scope>NUCLEOTIDE SEQUENCE [LARGE SCALE GENOMIC DNA]</scope>
    <source>
        <strain evidence="10">EGGRZ-B1_66</strain>
        <tissue evidence="10">Body</tissue>
    </source>
</reference>
<dbReference type="InterPro" id="IPR000152">
    <property type="entry name" value="EGF-type_Asp/Asn_hydroxyl_site"/>
</dbReference>
<gene>
    <name evidence="10" type="ORF">Ciccas_005643</name>
</gene>
<name>A0ABD2Q8B0_9PLAT</name>
<organism evidence="10 11">
    <name type="scientific">Cichlidogyrus casuarinus</name>
    <dbReference type="NCBI Taxonomy" id="1844966"/>
    <lineage>
        <taxon>Eukaryota</taxon>
        <taxon>Metazoa</taxon>
        <taxon>Spiralia</taxon>
        <taxon>Lophotrochozoa</taxon>
        <taxon>Platyhelminthes</taxon>
        <taxon>Monogenea</taxon>
        <taxon>Monopisthocotylea</taxon>
        <taxon>Dactylogyridea</taxon>
        <taxon>Ancyrocephalidae</taxon>
        <taxon>Cichlidogyrus</taxon>
    </lineage>
</organism>
<dbReference type="SMART" id="SM00181">
    <property type="entry name" value="EGF"/>
    <property type="match status" value="5"/>
</dbReference>
<comment type="caution">
    <text evidence="10">The sequence shown here is derived from an EMBL/GenBank/DDBJ whole genome shotgun (WGS) entry which is preliminary data.</text>
</comment>
<dbReference type="InterPro" id="IPR001881">
    <property type="entry name" value="EGF-like_Ca-bd_dom"/>
</dbReference>
<evidence type="ECO:0000256" key="8">
    <source>
        <dbReference type="PROSITE-ProRule" id="PRU00076"/>
    </source>
</evidence>
<keyword evidence="5" id="KW-0677">Repeat</keyword>
<dbReference type="AlphaFoldDB" id="A0ABD2Q8B0"/>
<evidence type="ECO:0000256" key="7">
    <source>
        <dbReference type="ARBA" id="ARBA00023180"/>
    </source>
</evidence>
<dbReference type="Pfam" id="PF07645">
    <property type="entry name" value="EGF_CA"/>
    <property type="match status" value="5"/>
</dbReference>
<proteinExistence type="predicted"/>
<sequence>MNSQKNDCEDVDECSEQPGLCRQHRCVNTHGSYYCQCLPGYEKLGEACIDIDECAANFTMKTLCQPNEKCVNTPGDYRCDPICPRGFFIESENANGDIRCTDIDECRVGTFDCPMETRCINEPGTYACVCSDGSMPIGGRCPEPGVDRCPRGYRWDSGRGSCQDIDECHPENGLAAPCHHKCINTPGSYKCSCPHGYRLNPETDLCEDVDECKENGMKLCSTGSVCLNMPGNYTCIPTKCSGNDEFDPKEKTCRIRCENSELPCPSGGTYADTIQYMIVNFPISPHGRKASAIVKVVDTNQIRQANCEYKLLDKTPGIPVSVKTKSGMIFLKPDWSKVQRAIFSQPIGNEQIKPETSTPGSLYNYFFRVSCYQDDVRQLLVFQHSFYIYVSFTNQPF</sequence>
<dbReference type="InterPro" id="IPR052235">
    <property type="entry name" value="Nephronectin_domain"/>
</dbReference>
<evidence type="ECO:0000313" key="10">
    <source>
        <dbReference type="EMBL" id="KAL3315723.1"/>
    </source>
</evidence>
<evidence type="ECO:0000313" key="11">
    <source>
        <dbReference type="Proteomes" id="UP001626550"/>
    </source>
</evidence>
<keyword evidence="3 8" id="KW-0245">EGF-like domain</keyword>
<dbReference type="InterPro" id="IPR049883">
    <property type="entry name" value="NOTCH1_EGF-like"/>
</dbReference>
<dbReference type="EMBL" id="JBJKFK010000680">
    <property type="protein sequence ID" value="KAL3315723.1"/>
    <property type="molecule type" value="Genomic_DNA"/>
</dbReference>
<feature type="domain" description="EGF-like" evidence="9">
    <location>
        <begin position="164"/>
        <end position="207"/>
    </location>
</feature>
<dbReference type="PANTHER" id="PTHR24050">
    <property type="entry name" value="PA14 DOMAIN-CONTAINING PROTEIN"/>
    <property type="match status" value="1"/>
</dbReference>
<dbReference type="PROSITE" id="PS01187">
    <property type="entry name" value="EGF_CA"/>
    <property type="match status" value="3"/>
</dbReference>
<protein>
    <recommendedName>
        <fullName evidence="9">EGF-like domain-containing protein</fullName>
    </recommendedName>
</protein>
<dbReference type="InterPro" id="IPR000742">
    <property type="entry name" value="EGF"/>
</dbReference>
<dbReference type="GO" id="GO:0005576">
    <property type="term" value="C:extracellular region"/>
    <property type="evidence" value="ECO:0007669"/>
    <property type="project" value="UniProtKB-SubCell"/>
</dbReference>
<evidence type="ECO:0000256" key="5">
    <source>
        <dbReference type="ARBA" id="ARBA00022737"/>
    </source>
</evidence>
<dbReference type="InterPro" id="IPR009030">
    <property type="entry name" value="Growth_fac_rcpt_cys_sf"/>
</dbReference>
<keyword evidence="11" id="KW-1185">Reference proteome</keyword>
<evidence type="ECO:0000256" key="6">
    <source>
        <dbReference type="ARBA" id="ARBA00023157"/>
    </source>
</evidence>
<dbReference type="FunFam" id="2.10.25.10:FF:000038">
    <property type="entry name" value="Fibrillin 2"/>
    <property type="match status" value="1"/>
</dbReference>
<evidence type="ECO:0000256" key="1">
    <source>
        <dbReference type="ARBA" id="ARBA00004613"/>
    </source>
</evidence>
<feature type="domain" description="EGF-like" evidence="9">
    <location>
        <begin position="10"/>
        <end position="49"/>
    </location>
</feature>
<dbReference type="PROSITE" id="PS50026">
    <property type="entry name" value="EGF_3"/>
    <property type="match status" value="2"/>
</dbReference>